<dbReference type="PROSITE" id="PS51257">
    <property type="entry name" value="PROKAR_LIPOPROTEIN"/>
    <property type="match status" value="1"/>
</dbReference>
<reference evidence="1" key="1">
    <citation type="submission" date="2022-07" db="EMBL/GenBank/DDBJ databases">
        <title>Characterization of the Novel Bacterium Alteromonas immobilis LMIT006 and Alteromonas gregis LMIT007.</title>
        <authorList>
            <person name="Lin X."/>
        </authorList>
    </citation>
    <scope>NUCLEOTIDE SEQUENCE</scope>
    <source>
        <strain evidence="1">LMIT007</strain>
    </source>
</reference>
<organism evidence="1 2">
    <name type="scientific">Opacimonas viscosa</name>
    <dbReference type="NCBI Taxonomy" id="2961944"/>
    <lineage>
        <taxon>Bacteria</taxon>
        <taxon>Pseudomonadati</taxon>
        <taxon>Pseudomonadota</taxon>
        <taxon>Gammaproteobacteria</taxon>
        <taxon>Alteromonadales</taxon>
        <taxon>Alteromonadaceae</taxon>
        <taxon>Opacimonas</taxon>
    </lineage>
</organism>
<dbReference type="EMBL" id="JANATA010000002">
    <property type="protein sequence ID" value="MCP3427708.1"/>
    <property type="molecule type" value="Genomic_DNA"/>
</dbReference>
<evidence type="ECO:0000313" key="1">
    <source>
        <dbReference type="EMBL" id="MCP3427708.1"/>
    </source>
</evidence>
<evidence type="ECO:0000313" key="2">
    <source>
        <dbReference type="Proteomes" id="UP001165413"/>
    </source>
</evidence>
<keyword evidence="2" id="KW-1185">Reference proteome</keyword>
<dbReference type="RefSeq" id="WP_254098335.1">
    <property type="nucleotide sequence ID" value="NZ_JANATA010000002.1"/>
</dbReference>
<dbReference type="AlphaFoldDB" id="A0AA41X1E6"/>
<gene>
    <name evidence="1" type="ORF">NLF92_01980</name>
</gene>
<protein>
    <submittedName>
        <fullName evidence="1">Uncharacterized protein</fullName>
    </submittedName>
</protein>
<name>A0AA41X1E6_9ALTE</name>
<dbReference type="Proteomes" id="UP001165413">
    <property type="component" value="Unassembled WGS sequence"/>
</dbReference>
<proteinExistence type="predicted"/>
<comment type="caution">
    <text evidence="1">The sequence shown here is derived from an EMBL/GenBank/DDBJ whole genome shotgun (WGS) entry which is preliminary data.</text>
</comment>
<sequence>MLLKYLLTILLFMIAGCGSESQKSTPLSPNTAPSITILQSEDYFEGEYVRVNFNVSDKKQTEITKKVLV</sequence>
<accession>A0AA41X1E6</accession>